<dbReference type="Proteomes" id="UP000094609">
    <property type="component" value="Chromosome"/>
</dbReference>
<evidence type="ECO:0000313" key="6">
    <source>
        <dbReference type="EMBL" id="AOO64170.1"/>
    </source>
</evidence>
<evidence type="ECO:0000256" key="4">
    <source>
        <dbReference type="ARBA" id="ARBA00022825"/>
    </source>
</evidence>
<sequence length="286" mass="31458">MLDLIKKPFIWIGAVLGYIQNHFKAMLFILLLVLIFGSQEELNNPNLAVVKIEGEILNIEEILENIDKADKDEHIKGVLLHVDSPGGALAPSIELSMAVKRLSVHKPVVAYAAGSMTSGSYYASIWANHIIANPGAFVGSIGVLFQAPNVAELAKKLGISEQIITAGEYKQMGTFTREWTPKERGALKELIDDAYTLFITDVATARGLNLAKPNEFANAQVFIARKALGLHLIDEVGSIQDAKNKVEELAQVKSAVWEKPDAMDKWMKKLESSSKLPIFNLMGYLK</sequence>
<keyword evidence="4" id="KW-0720">Serine protease</keyword>
<gene>
    <name evidence="6" type="ORF">SHALO_0373</name>
</gene>
<dbReference type="InterPro" id="IPR029045">
    <property type="entry name" value="ClpP/crotonase-like_dom_sf"/>
</dbReference>
<dbReference type="Pfam" id="PF01343">
    <property type="entry name" value="Peptidase_S49"/>
    <property type="match status" value="1"/>
</dbReference>
<dbReference type="STRING" id="1193502.SHALO_0373"/>
<accession>A0A1D7TGV7</accession>
<dbReference type="RefSeq" id="WP_069477130.1">
    <property type="nucleotide sequence ID" value="NZ_CP017111.1"/>
</dbReference>
<dbReference type="InterPro" id="IPR047272">
    <property type="entry name" value="S49_SppA_C"/>
</dbReference>
<dbReference type="EMBL" id="CP017111">
    <property type="protein sequence ID" value="AOO64170.1"/>
    <property type="molecule type" value="Genomic_DNA"/>
</dbReference>
<dbReference type="NCBIfam" id="TIGR00706">
    <property type="entry name" value="SppA_dom"/>
    <property type="match status" value="1"/>
</dbReference>
<dbReference type="SUPFAM" id="SSF52096">
    <property type="entry name" value="ClpP/crotonase"/>
    <property type="match status" value="1"/>
</dbReference>
<keyword evidence="3" id="KW-0378">Hydrolase</keyword>
<dbReference type="AlphaFoldDB" id="A0A1D7TGV7"/>
<dbReference type="GO" id="GO:0008236">
    <property type="term" value="F:serine-type peptidase activity"/>
    <property type="evidence" value="ECO:0007669"/>
    <property type="project" value="UniProtKB-KW"/>
</dbReference>
<dbReference type="Gene3D" id="3.90.226.10">
    <property type="entry name" value="2-enoyl-CoA Hydratase, Chain A, domain 1"/>
    <property type="match status" value="1"/>
</dbReference>
<proteinExistence type="inferred from homology"/>
<evidence type="ECO:0000259" key="5">
    <source>
        <dbReference type="Pfam" id="PF01343"/>
    </source>
</evidence>
<feature type="domain" description="Peptidase S49" evidence="5">
    <location>
        <begin position="103"/>
        <end position="253"/>
    </location>
</feature>
<keyword evidence="7" id="KW-1185">Reference proteome</keyword>
<dbReference type="PATRIC" id="fig|1193502.14.peg.381"/>
<evidence type="ECO:0000256" key="2">
    <source>
        <dbReference type="ARBA" id="ARBA00022670"/>
    </source>
</evidence>
<dbReference type="CDD" id="cd07023">
    <property type="entry name" value="S49_Sppa_N_C"/>
    <property type="match status" value="1"/>
</dbReference>
<organism evidence="6 7">
    <name type="scientific">Sulfurospirillum halorespirans DSM 13726</name>
    <dbReference type="NCBI Taxonomy" id="1193502"/>
    <lineage>
        <taxon>Bacteria</taxon>
        <taxon>Pseudomonadati</taxon>
        <taxon>Campylobacterota</taxon>
        <taxon>Epsilonproteobacteria</taxon>
        <taxon>Campylobacterales</taxon>
        <taxon>Sulfurospirillaceae</taxon>
        <taxon>Sulfurospirillum</taxon>
    </lineage>
</organism>
<dbReference type="GO" id="GO:0006508">
    <property type="term" value="P:proteolysis"/>
    <property type="evidence" value="ECO:0007669"/>
    <property type="project" value="UniProtKB-KW"/>
</dbReference>
<comment type="similarity">
    <text evidence="1">Belongs to the peptidase S49 family.</text>
</comment>
<dbReference type="PANTHER" id="PTHR42987">
    <property type="entry name" value="PEPTIDASE S49"/>
    <property type="match status" value="1"/>
</dbReference>
<dbReference type="Gene3D" id="6.20.330.10">
    <property type="match status" value="1"/>
</dbReference>
<dbReference type="InterPro" id="IPR002142">
    <property type="entry name" value="Peptidase_S49"/>
</dbReference>
<dbReference type="InterPro" id="IPR004635">
    <property type="entry name" value="Pept_S49_SppA"/>
</dbReference>
<dbReference type="PANTHER" id="PTHR42987:SF7">
    <property type="entry name" value="SIGNAL PEPTIDE PEPTIDASE SPPA-RELATED"/>
    <property type="match status" value="1"/>
</dbReference>
<protein>
    <submittedName>
        <fullName evidence="6">Putative protease IV</fullName>
    </submittedName>
</protein>
<keyword evidence="2 6" id="KW-0645">Protease</keyword>
<evidence type="ECO:0000256" key="3">
    <source>
        <dbReference type="ARBA" id="ARBA00022801"/>
    </source>
</evidence>
<name>A0A1D7TGV7_9BACT</name>
<dbReference type="KEGG" id="shal:SHALO_0373"/>
<evidence type="ECO:0000313" key="7">
    <source>
        <dbReference type="Proteomes" id="UP000094609"/>
    </source>
</evidence>
<evidence type="ECO:0000256" key="1">
    <source>
        <dbReference type="ARBA" id="ARBA00008683"/>
    </source>
</evidence>
<reference evidence="7" key="1">
    <citation type="submission" date="2016-08" db="EMBL/GenBank/DDBJ databases">
        <title>Complete genome sequence of the organohalide-respiring Epsilonproteobacterium Sulfurospirillum halorespirans.</title>
        <authorList>
            <person name="Goris T."/>
            <person name="Zimmermann J."/>
            <person name="Schenz B."/>
            <person name="Lemos M."/>
            <person name="Hackermueller J."/>
            <person name="Diekert G."/>
        </authorList>
    </citation>
    <scope>NUCLEOTIDE SEQUENCE [LARGE SCALE GENOMIC DNA]</scope>
    <source>
        <strain>DSM 13726</strain>
        <strain evidence="7">PCE-M2</strain>
    </source>
</reference>